<dbReference type="STRING" id="1125725.HMPREF1325_0340"/>
<dbReference type="PATRIC" id="fig|1125725.3.peg.290"/>
<evidence type="ECO:0000313" key="3">
    <source>
        <dbReference type="EMBL" id="ERJ99786.1"/>
    </source>
</evidence>
<comment type="caution">
    <text evidence="2">The sequence shown here is derived from an EMBL/GenBank/DDBJ whole genome shotgun (WGS) entry which is preliminary data.</text>
</comment>
<dbReference type="InterPro" id="IPR036163">
    <property type="entry name" value="HMA_dom_sf"/>
</dbReference>
<reference evidence="4 5" key="1">
    <citation type="submission" date="2013-08" db="EMBL/GenBank/DDBJ databases">
        <authorList>
            <person name="Durkin A.S."/>
            <person name="Haft D.R."/>
            <person name="McCorrison J."/>
            <person name="Torralba M."/>
            <person name="Gillis M."/>
            <person name="Haft D.H."/>
            <person name="Methe B."/>
            <person name="Sutton G."/>
            <person name="Nelson K.E."/>
        </authorList>
    </citation>
    <scope>NUCLEOTIDE SEQUENCE [LARGE SCALE GENOMIC DNA]</scope>
    <source>
        <strain evidence="3 5">ATCC 35536</strain>
        <strain evidence="2 4">VPI DR56BR1116</strain>
    </source>
</reference>
<feature type="domain" description="HMA" evidence="1">
    <location>
        <begin position="1"/>
        <end position="66"/>
    </location>
</feature>
<protein>
    <submittedName>
        <fullName evidence="2">Heavy metal-associated domain protein</fullName>
    </submittedName>
</protein>
<dbReference type="AlphaFoldDB" id="U2KMN8"/>
<dbReference type="Proteomes" id="UP000016412">
    <property type="component" value="Unassembled WGS sequence"/>
</dbReference>
<dbReference type="SUPFAM" id="SSF55008">
    <property type="entry name" value="HMA, heavy metal-associated domain"/>
    <property type="match status" value="1"/>
</dbReference>
<dbReference type="Pfam" id="PF00403">
    <property type="entry name" value="HMA"/>
    <property type="match status" value="1"/>
</dbReference>
<accession>U2KMN8</accession>
<name>U2KMN8_TRESO</name>
<evidence type="ECO:0000313" key="2">
    <source>
        <dbReference type="EMBL" id="ERF61690.1"/>
    </source>
</evidence>
<organism evidence="2 4">
    <name type="scientific">Treponema socranskii subsp. socranskii VPI DR56BR1116 = ATCC 35536</name>
    <dbReference type="NCBI Taxonomy" id="1125725"/>
    <lineage>
        <taxon>Bacteria</taxon>
        <taxon>Pseudomonadati</taxon>
        <taxon>Spirochaetota</taxon>
        <taxon>Spirochaetia</taxon>
        <taxon>Spirochaetales</taxon>
        <taxon>Treponemataceae</taxon>
        <taxon>Treponema</taxon>
    </lineage>
</organism>
<dbReference type="eggNOG" id="ENOG5032BBE">
    <property type="taxonomic scope" value="Bacteria"/>
</dbReference>
<dbReference type="EMBL" id="AVQI01000072">
    <property type="protein sequence ID" value="ERJ99786.1"/>
    <property type="molecule type" value="Genomic_DNA"/>
</dbReference>
<dbReference type="PROSITE" id="PS50846">
    <property type="entry name" value="HMA_2"/>
    <property type="match status" value="1"/>
</dbReference>
<dbReference type="GO" id="GO:0046872">
    <property type="term" value="F:metal ion binding"/>
    <property type="evidence" value="ECO:0007669"/>
    <property type="project" value="InterPro"/>
</dbReference>
<dbReference type="Proteomes" id="UP000016646">
    <property type="component" value="Unassembled WGS sequence"/>
</dbReference>
<dbReference type="OrthoDB" id="361821at2"/>
<evidence type="ECO:0000313" key="5">
    <source>
        <dbReference type="Proteomes" id="UP000016646"/>
    </source>
</evidence>
<evidence type="ECO:0000259" key="1">
    <source>
        <dbReference type="PROSITE" id="PS50846"/>
    </source>
</evidence>
<dbReference type="CDD" id="cd00371">
    <property type="entry name" value="HMA"/>
    <property type="match status" value="1"/>
</dbReference>
<evidence type="ECO:0000313" key="4">
    <source>
        <dbReference type="Proteomes" id="UP000016412"/>
    </source>
</evidence>
<proteinExistence type="predicted"/>
<sequence length="67" mass="6886">MQKKIYVAGMFDGDTAKKVEDAVRAVSGVTSVTASPDKAQVLVDYADDGVLTAINAAISALGVDVLD</sequence>
<dbReference type="RefSeq" id="WP_021329373.1">
    <property type="nucleotide sequence ID" value="NZ_AUZJ01000007.1"/>
</dbReference>
<dbReference type="Gene3D" id="3.30.70.100">
    <property type="match status" value="1"/>
</dbReference>
<dbReference type="InterPro" id="IPR006121">
    <property type="entry name" value="HMA_dom"/>
</dbReference>
<keyword evidence="5" id="KW-1185">Reference proteome</keyword>
<dbReference type="EMBL" id="AUZJ01000007">
    <property type="protein sequence ID" value="ERF61690.1"/>
    <property type="molecule type" value="Genomic_DNA"/>
</dbReference>
<gene>
    <name evidence="3" type="ORF">HMPREF0860_0584</name>
    <name evidence="2" type="ORF">HMPREF1325_0340</name>
</gene>